<dbReference type="SUPFAM" id="SSF52833">
    <property type="entry name" value="Thioredoxin-like"/>
    <property type="match status" value="1"/>
</dbReference>
<keyword evidence="3" id="KW-1185">Reference proteome</keyword>
<organism evidence="2 3">
    <name type="scientific">Seohaeicola saemankumensis</name>
    <dbReference type="NCBI Taxonomy" id="481181"/>
    <lineage>
        <taxon>Bacteria</taxon>
        <taxon>Pseudomonadati</taxon>
        <taxon>Pseudomonadota</taxon>
        <taxon>Alphaproteobacteria</taxon>
        <taxon>Rhodobacterales</taxon>
        <taxon>Roseobacteraceae</taxon>
        <taxon>Seohaeicola</taxon>
    </lineage>
</organism>
<dbReference type="InterPro" id="IPR036249">
    <property type="entry name" value="Thioredoxin-like_sf"/>
</dbReference>
<accession>A0ABW3TCE6</accession>
<dbReference type="Gene3D" id="3.40.30.10">
    <property type="entry name" value="Glutaredoxin"/>
    <property type="match status" value="1"/>
</dbReference>
<dbReference type="RefSeq" id="WP_380789493.1">
    <property type="nucleotide sequence ID" value="NZ_JBHTKR010000002.1"/>
</dbReference>
<reference evidence="3" key="1">
    <citation type="journal article" date="2019" name="Int. J. Syst. Evol. Microbiol.">
        <title>The Global Catalogue of Microorganisms (GCM) 10K type strain sequencing project: providing services to taxonomists for standard genome sequencing and annotation.</title>
        <authorList>
            <consortium name="The Broad Institute Genomics Platform"/>
            <consortium name="The Broad Institute Genome Sequencing Center for Infectious Disease"/>
            <person name="Wu L."/>
            <person name="Ma J."/>
        </authorList>
    </citation>
    <scope>NUCLEOTIDE SEQUENCE [LARGE SCALE GENOMIC DNA]</scope>
    <source>
        <strain evidence="3">CCUG 55328</strain>
    </source>
</reference>
<dbReference type="Proteomes" id="UP001597151">
    <property type="component" value="Unassembled WGS sequence"/>
</dbReference>
<evidence type="ECO:0000313" key="2">
    <source>
        <dbReference type="EMBL" id="MFD1194131.1"/>
    </source>
</evidence>
<comment type="caution">
    <text evidence="2">The sequence shown here is derived from an EMBL/GenBank/DDBJ whole genome shotgun (WGS) entry which is preliminary data.</text>
</comment>
<name>A0ABW3TCE6_9RHOB</name>
<proteinExistence type="predicted"/>
<protein>
    <submittedName>
        <fullName evidence="2">Thioredoxin family protein</fullName>
    </submittedName>
</protein>
<feature type="signal peptide" evidence="1">
    <location>
        <begin position="1"/>
        <end position="30"/>
    </location>
</feature>
<keyword evidence="1" id="KW-0732">Signal</keyword>
<dbReference type="EMBL" id="JBHTKR010000002">
    <property type="protein sequence ID" value="MFD1194131.1"/>
    <property type="molecule type" value="Genomic_DNA"/>
</dbReference>
<sequence>MFLLKAIGRPLAVAALVLFGLLMTPQGSHAAELVMIDRDGCGYCIAWKKQIGPAYPNTNLGQFAPLRVVNVREGTPAGLSLDRPVVFTPTFILVDNGKELGRIEGYPGEDFFWGLLEKMLREKTDFIGSS</sequence>
<evidence type="ECO:0000313" key="3">
    <source>
        <dbReference type="Proteomes" id="UP001597151"/>
    </source>
</evidence>
<feature type="chain" id="PRO_5046047210" evidence="1">
    <location>
        <begin position="31"/>
        <end position="130"/>
    </location>
</feature>
<gene>
    <name evidence="2" type="ORF">ACFQ3C_05575</name>
</gene>
<evidence type="ECO:0000256" key="1">
    <source>
        <dbReference type="SAM" id="SignalP"/>
    </source>
</evidence>